<organism evidence="3 4">
    <name type="scientific">Paenibacillus sepulcri</name>
    <dbReference type="NCBI Taxonomy" id="359917"/>
    <lineage>
        <taxon>Bacteria</taxon>
        <taxon>Bacillati</taxon>
        <taxon>Bacillota</taxon>
        <taxon>Bacilli</taxon>
        <taxon>Bacillales</taxon>
        <taxon>Paenibacillaceae</taxon>
        <taxon>Paenibacillus</taxon>
    </lineage>
</organism>
<reference evidence="3 4" key="1">
    <citation type="submission" date="2021-07" db="EMBL/GenBank/DDBJ databases">
        <title>Paenibacillus radiodurans sp. nov., isolated from the southeastern edge of Tengger Desert.</title>
        <authorList>
            <person name="Zhang G."/>
        </authorList>
    </citation>
    <scope>NUCLEOTIDE SEQUENCE [LARGE SCALE GENOMIC DNA]</scope>
    <source>
        <strain evidence="3 4">CCM 7311</strain>
    </source>
</reference>
<dbReference type="InterPro" id="IPR036582">
    <property type="entry name" value="Mao_N_sf"/>
</dbReference>
<evidence type="ECO:0000313" key="4">
    <source>
        <dbReference type="Proteomes" id="UP001519887"/>
    </source>
</evidence>
<dbReference type="SMART" id="SM00089">
    <property type="entry name" value="PKD"/>
    <property type="match status" value="1"/>
</dbReference>
<evidence type="ECO:0000259" key="2">
    <source>
        <dbReference type="SMART" id="SM00089"/>
    </source>
</evidence>
<keyword evidence="1" id="KW-0732">Signal</keyword>
<proteinExistence type="predicted"/>
<keyword evidence="4" id="KW-1185">Reference proteome</keyword>
<dbReference type="InterPro" id="IPR022409">
    <property type="entry name" value="PKD/Chitinase_dom"/>
</dbReference>
<gene>
    <name evidence="3" type="ORF">K0U00_10220</name>
</gene>
<protein>
    <recommendedName>
        <fullName evidence="2">PKD/Chitinase domain-containing protein</fullName>
    </recommendedName>
</protein>
<dbReference type="Pfam" id="PF07833">
    <property type="entry name" value="Cu_amine_oxidN1"/>
    <property type="match status" value="1"/>
</dbReference>
<dbReference type="InterPro" id="IPR012854">
    <property type="entry name" value="Cu_amine_oxidase-like_N"/>
</dbReference>
<dbReference type="EMBL" id="JAHZIK010000196">
    <property type="protein sequence ID" value="MBW7454405.1"/>
    <property type="molecule type" value="Genomic_DNA"/>
</dbReference>
<dbReference type="InterPro" id="IPR013783">
    <property type="entry name" value="Ig-like_fold"/>
</dbReference>
<dbReference type="Gene3D" id="2.60.40.10">
    <property type="entry name" value="Immunoglobulins"/>
    <property type="match status" value="1"/>
</dbReference>
<dbReference type="Proteomes" id="UP001519887">
    <property type="component" value="Unassembled WGS sequence"/>
</dbReference>
<dbReference type="RefSeq" id="WP_210045759.1">
    <property type="nucleotide sequence ID" value="NZ_JBHLVU010000017.1"/>
</dbReference>
<feature type="signal peptide" evidence="1">
    <location>
        <begin position="1"/>
        <end position="30"/>
    </location>
</feature>
<evidence type="ECO:0000313" key="3">
    <source>
        <dbReference type="EMBL" id="MBW7454405.1"/>
    </source>
</evidence>
<dbReference type="InterPro" id="IPR035986">
    <property type="entry name" value="PKD_dom_sf"/>
</dbReference>
<dbReference type="Gene3D" id="3.30.457.10">
    <property type="entry name" value="Copper amine oxidase-like, N-terminal domain"/>
    <property type="match status" value="1"/>
</dbReference>
<sequence length="658" mass="72302">MKTFKSIRWLLILSFLIMPFANVSHSTVSAAEEMSDTVILQMNSKVMVHNGVTMNSAQPVTVQNGTTFITLSSISALYGYKVSYNAATKEITAANDYHDLIFKIGSTIVYGDGLPVKIAIAPYILNGSLMVPVRTWSNLAESTLVLSGKQITLSWNVLKQPTADFAVEPGEIIAGETVVNYIDKSTNPSSQPYVQDFYTGRMDVFPAAGSYTITRQVQDVNGLWSEPYSVTVEVQPQNMPPVASFTTDKQEYRLGEKINYTDLSTDDSNEIVRRTWTGDDDVFFEPGLKTVTLEVQDAKGLTHSVTQTINVTDEVLYTQDEYYKLFAEPGVKFPMESKNVLDYPSLPYKIQDEGSQFVRSNSPEVLEGEGIAYVSQLTGQVRFMFHNINKIGYPVKIYLVATNNNSSSVTVSTGSVGIGGPDPYVDKSGKMAVLRYMNSLVARPAPTTTTIKPGQSVTLLPEISRIPLKQSDVFTAYADLYADKELTYRVVVVASSKDPIQEIPNLSILERNDVHVRGTFNKANRAIEMSDTLGEEPEVIMLGDRKMDTYTDGIDEITGQLELNTGNFGVLYKMRLQHVAPHTLIALNPRGGIYTGAFIVNGQVVQAANDGALKDNGQAVALYRTGDSEESVEIVFTIAAGSNTPIAMLFLPMPAKRL</sequence>
<name>A0ABS7C0I2_9BACL</name>
<dbReference type="SUPFAM" id="SSF49299">
    <property type="entry name" value="PKD domain"/>
    <property type="match status" value="1"/>
</dbReference>
<evidence type="ECO:0000256" key="1">
    <source>
        <dbReference type="SAM" id="SignalP"/>
    </source>
</evidence>
<feature type="domain" description="PKD/Chitinase" evidence="2">
    <location>
        <begin position="242"/>
        <end position="314"/>
    </location>
</feature>
<accession>A0ABS7C0I2</accession>
<comment type="caution">
    <text evidence="3">The sequence shown here is derived from an EMBL/GenBank/DDBJ whole genome shotgun (WGS) entry which is preliminary data.</text>
</comment>
<feature type="chain" id="PRO_5046582963" description="PKD/Chitinase domain-containing protein" evidence="1">
    <location>
        <begin position="31"/>
        <end position="658"/>
    </location>
</feature>
<dbReference type="SUPFAM" id="SSF55383">
    <property type="entry name" value="Copper amine oxidase, domain N"/>
    <property type="match status" value="2"/>
</dbReference>